<dbReference type="PANTHER" id="PTHR10489:SF611">
    <property type="entry name" value="C-C CHEMOKINE RECEPTOR TYPE 6"/>
    <property type="match status" value="1"/>
</dbReference>
<evidence type="ECO:0000256" key="8">
    <source>
        <dbReference type="SAM" id="Phobius"/>
    </source>
</evidence>
<dbReference type="InterPro" id="IPR000276">
    <property type="entry name" value="GPCR_Rhodpsn"/>
</dbReference>
<feature type="transmembrane region" description="Helical" evidence="8">
    <location>
        <begin position="209"/>
        <end position="231"/>
    </location>
</feature>
<evidence type="ECO:0000313" key="10">
    <source>
        <dbReference type="Ensembl" id="ENSCVAP00000017529.1"/>
    </source>
</evidence>
<dbReference type="Proteomes" id="UP000265020">
    <property type="component" value="Unassembled WGS sequence"/>
</dbReference>
<dbReference type="GO" id="GO:0007204">
    <property type="term" value="P:positive regulation of cytosolic calcium ion concentration"/>
    <property type="evidence" value="ECO:0007669"/>
    <property type="project" value="TreeGrafter"/>
</dbReference>
<feature type="transmembrane region" description="Helical" evidence="8">
    <location>
        <begin position="136"/>
        <end position="159"/>
    </location>
</feature>
<dbReference type="GO" id="GO:0060326">
    <property type="term" value="P:cell chemotaxis"/>
    <property type="evidence" value="ECO:0007669"/>
    <property type="project" value="TreeGrafter"/>
</dbReference>
<accession>A0A3Q2DFY5</accession>
<keyword evidence="2 8" id="KW-0812">Transmembrane</keyword>
<dbReference type="GeneTree" id="ENSGT01030000234667"/>
<feature type="domain" description="G-protein coupled receptors family 1 profile" evidence="9">
    <location>
        <begin position="39"/>
        <end position="311"/>
    </location>
</feature>
<proteinExistence type="predicted"/>
<keyword evidence="5 8" id="KW-0472">Membrane</keyword>
<evidence type="ECO:0000313" key="11">
    <source>
        <dbReference type="Proteomes" id="UP000265020"/>
    </source>
</evidence>
<evidence type="ECO:0000256" key="6">
    <source>
        <dbReference type="ARBA" id="ARBA00023170"/>
    </source>
</evidence>
<name>A0A3Q2DFY5_CYPVA</name>
<dbReference type="InterPro" id="IPR017452">
    <property type="entry name" value="GPCR_Rhodpsn_7TM"/>
</dbReference>
<evidence type="ECO:0000256" key="4">
    <source>
        <dbReference type="ARBA" id="ARBA00023040"/>
    </source>
</evidence>
<dbReference type="GO" id="GO:0009897">
    <property type="term" value="C:external side of plasma membrane"/>
    <property type="evidence" value="ECO:0007669"/>
    <property type="project" value="TreeGrafter"/>
</dbReference>
<reference evidence="10" key="1">
    <citation type="submission" date="2025-08" db="UniProtKB">
        <authorList>
            <consortium name="Ensembl"/>
        </authorList>
    </citation>
    <scope>IDENTIFICATION</scope>
</reference>
<keyword evidence="6" id="KW-0675">Receptor</keyword>
<sequence>MGASESTTFGPCYYKMSTEVDKYLYKYILPIICILGLVGNCLVTFTLAVGKKKMSRSDFLLLNLAITNLLFVVVLLILSFHEQVEWLKGGVACKLLKGSYSINQYCGMLLLAWISLEHGMVVVNNNLKTPSKSLKFSFTGCAFIWVFSILVSIPAFLFYTSYDSKPKIIWKNKTKDKETSSPSDFICGLNFEGSNSPNLTRLAIPSVQMAVGFFLPLLVIISSYTLIIHHLQKEKLSQTVKNGLKNKATKRAIYVMVLFVVCHMPYNLILLYDTITMSDERECKAADGLQTALSVAQAVTCLQCCLNPVVYNFMGENFRKKFQKCCSAKGKRKYDSAKRSNLTNVCSFSTKFRTGTSTSKYGTI</sequence>
<dbReference type="Gene3D" id="1.20.1070.10">
    <property type="entry name" value="Rhodopsin 7-helix transmembrane proteins"/>
    <property type="match status" value="1"/>
</dbReference>
<dbReference type="PANTHER" id="PTHR10489">
    <property type="entry name" value="CELL ADHESION MOLECULE"/>
    <property type="match status" value="1"/>
</dbReference>
<keyword evidence="4" id="KW-0297">G-protein coupled receptor</keyword>
<comment type="subcellular location">
    <subcellularLocation>
        <location evidence="1">Membrane</location>
    </subcellularLocation>
</comment>
<reference evidence="10" key="2">
    <citation type="submission" date="2025-09" db="UniProtKB">
        <authorList>
            <consortium name="Ensembl"/>
        </authorList>
    </citation>
    <scope>IDENTIFICATION</scope>
</reference>
<keyword evidence="3 8" id="KW-1133">Transmembrane helix</keyword>
<keyword evidence="11" id="KW-1185">Reference proteome</keyword>
<dbReference type="GO" id="GO:0019957">
    <property type="term" value="F:C-C chemokine binding"/>
    <property type="evidence" value="ECO:0007669"/>
    <property type="project" value="TreeGrafter"/>
</dbReference>
<evidence type="ECO:0000259" key="9">
    <source>
        <dbReference type="PROSITE" id="PS50262"/>
    </source>
</evidence>
<feature type="transmembrane region" description="Helical" evidence="8">
    <location>
        <begin position="60"/>
        <end position="80"/>
    </location>
</feature>
<dbReference type="STRING" id="28743.ENSCVAP00000017529"/>
<dbReference type="PROSITE" id="PS50262">
    <property type="entry name" value="G_PROTEIN_RECEP_F1_2"/>
    <property type="match status" value="1"/>
</dbReference>
<dbReference type="SUPFAM" id="SSF81321">
    <property type="entry name" value="Family A G protein-coupled receptor-like"/>
    <property type="match status" value="1"/>
</dbReference>
<evidence type="ECO:0000256" key="2">
    <source>
        <dbReference type="ARBA" id="ARBA00022692"/>
    </source>
</evidence>
<dbReference type="InterPro" id="IPR050119">
    <property type="entry name" value="CCR1-9-like"/>
</dbReference>
<feature type="transmembrane region" description="Helical" evidence="8">
    <location>
        <begin position="252"/>
        <end position="272"/>
    </location>
</feature>
<dbReference type="PRINTS" id="PR00237">
    <property type="entry name" value="GPCRRHODOPSN"/>
</dbReference>
<feature type="transmembrane region" description="Helical" evidence="8">
    <location>
        <begin position="292"/>
        <end position="314"/>
    </location>
</feature>
<dbReference type="GO" id="GO:0006955">
    <property type="term" value="P:immune response"/>
    <property type="evidence" value="ECO:0007669"/>
    <property type="project" value="TreeGrafter"/>
</dbReference>
<dbReference type="GO" id="GO:0016493">
    <property type="term" value="F:C-C chemokine receptor activity"/>
    <property type="evidence" value="ECO:0007669"/>
    <property type="project" value="TreeGrafter"/>
</dbReference>
<keyword evidence="7" id="KW-0807">Transducer</keyword>
<dbReference type="Ensembl" id="ENSCVAT00000026223.1">
    <property type="protein sequence ID" value="ENSCVAP00000017529.1"/>
    <property type="gene ID" value="ENSCVAG00000020630.1"/>
</dbReference>
<evidence type="ECO:0000256" key="7">
    <source>
        <dbReference type="ARBA" id="ARBA00023224"/>
    </source>
</evidence>
<feature type="transmembrane region" description="Helical" evidence="8">
    <location>
        <begin position="100"/>
        <end position="124"/>
    </location>
</feature>
<evidence type="ECO:0000256" key="5">
    <source>
        <dbReference type="ARBA" id="ARBA00023136"/>
    </source>
</evidence>
<evidence type="ECO:0000256" key="1">
    <source>
        <dbReference type="ARBA" id="ARBA00004370"/>
    </source>
</evidence>
<dbReference type="GO" id="GO:0019722">
    <property type="term" value="P:calcium-mediated signaling"/>
    <property type="evidence" value="ECO:0007669"/>
    <property type="project" value="TreeGrafter"/>
</dbReference>
<evidence type="ECO:0000256" key="3">
    <source>
        <dbReference type="ARBA" id="ARBA00022989"/>
    </source>
</evidence>
<dbReference type="AlphaFoldDB" id="A0A3Q2DFY5"/>
<organism evidence="10 11">
    <name type="scientific">Cyprinodon variegatus</name>
    <name type="common">Sheepshead minnow</name>
    <dbReference type="NCBI Taxonomy" id="28743"/>
    <lineage>
        <taxon>Eukaryota</taxon>
        <taxon>Metazoa</taxon>
        <taxon>Chordata</taxon>
        <taxon>Craniata</taxon>
        <taxon>Vertebrata</taxon>
        <taxon>Euteleostomi</taxon>
        <taxon>Actinopterygii</taxon>
        <taxon>Neopterygii</taxon>
        <taxon>Teleostei</taxon>
        <taxon>Neoteleostei</taxon>
        <taxon>Acanthomorphata</taxon>
        <taxon>Ovalentaria</taxon>
        <taxon>Atherinomorphae</taxon>
        <taxon>Cyprinodontiformes</taxon>
        <taxon>Cyprinodontidae</taxon>
        <taxon>Cyprinodon</taxon>
    </lineage>
</organism>
<feature type="transmembrane region" description="Helical" evidence="8">
    <location>
        <begin position="27"/>
        <end position="48"/>
    </location>
</feature>
<dbReference type="Pfam" id="PF00001">
    <property type="entry name" value="7tm_1"/>
    <property type="match status" value="1"/>
</dbReference>
<protein>
    <submittedName>
        <fullName evidence="10">Chemokine (C-C motif) receptor 6a</fullName>
    </submittedName>
</protein>